<organism evidence="9 10">
    <name type="scientific">Nosocomiicoccus massiliensis</name>
    <dbReference type="NCBI Taxonomy" id="1232430"/>
    <lineage>
        <taxon>Bacteria</taxon>
        <taxon>Bacillati</taxon>
        <taxon>Bacillota</taxon>
        <taxon>Bacilli</taxon>
        <taxon>Bacillales</taxon>
        <taxon>Staphylococcaceae</taxon>
        <taxon>Nosocomiicoccus</taxon>
    </lineage>
</organism>
<dbReference type="PANTHER" id="PTHR32057">
    <property type="entry name" value="PROTEIN ADENYLYLTRANSFERASE SELO, MITOCHONDRIAL"/>
    <property type="match status" value="1"/>
</dbReference>
<keyword evidence="5" id="KW-0479">Metal-binding</keyword>
<evidence type="ECO:0000256" key="6">
    <source>
        <dbReference type="ARBA" id="ARBA00022741"/>
    </source>
</evidence>
<keyword evidence="10" id="KW-1185">Reference proteome</keyword>
<dbReference type="InterPro" id="IPR003846">
    <property type="entry name" value="SelO"/>
</dbReference>
<evidence type="ECO:0000256" key="1">
    <source>
        <dbReference type="ARBA" id="ARBA00001946"/>
    </source>
</evidence>
<gene>
    <name evidence="9" type="ORF">CJ229_000960</name>
</gene>
<evidence type="ECO:0000256" key="5">
    <source>
        <dbReference type="ARBA" id="ARBA00022723"/>
    </source>
</evidence>
<reference evidence="9 10" key="2">
    <citation type="submission" date="2023-10" db="EMBL/GenBank/DDBJ databases">
        <authorList>
            <person name="Choi B."/>
        </authorList>
    </citation>
    <scope>NUCLEOTIDE SEQUENCE [LARGE SCALE GENOMIC DNA]</scope>
    <source>
        <strain evidence="9 10">UMB0959</strain>
    </source>
</reference>
<keyword evidence="4 9" id="KW-0548">Nucleotidyltransferase</keyword>
<dbReference type="Proteomes" id="UP000243626">
    <property type="component" value="Chromosome"/>
</dbReference>
<sequence length="444" mass="51265">MYSYTYLDNSEIFYETHTPLHYDFKEKLFNVPLGRKFDFKSASDLFNNQETPFSQSYFGHQFGNPVILGDGRQIIIGETLLDNSPVDIAVKGSGPTRYSRGGDGLLPIDAAIKEYIYSEFLYNIHIPTTRSLALLETTEVAERVVDKTAALLIRVANSHLRVGTIQFGKVAGEPYLKEIVDYAINRHYPYLKDIDDNKKYKMFFEMVVRKQAELVAHWQSVGFVHGVMNTDNVTIDGSTIDFGPCAFLETYHQDAVFSQIDEGGRYRYQNQPKIMHWNLSKLGEAMISLFSDDEKEAVEIAQSVLDQFPKFYNRKWFTLMGEKIGIEDIDYNDENDQKMIIEFLKEIEERQLDYTNTFRQLALGTLAFTPNYRDHVVDYDLMKRKNPSFVPRHHTVQQAIEDAINGDYNKVHEMLKASTKPYNDNVPEYLKESRGNDFYTTCGT</sequence>
<evidence type="ECO:0000313" key="9">
    <source>
        <dbReference type="EMBL" id="WOS96345.1"/>
    </source>
</evidence>
<evidence type="ECO:0000256" key="4">
    <source>
        <dbReference type="ARBA" id="ARBA00022695"/>
    </source>
</evidence>
<dbReference type="GO" id="GO:0070733">
    <property type="term" value="F:AMPylase activity"/>
    <property type="evidence" value="ECO:0007669"/>
    <property type="project" value="TreeGrafter"/>
</dbReference>
<dbReference type="RefSeq" id="WP_102167666.1">
    <property type="nucleotide sequence ID" value="NZ_CP136964.1"/>
</dbReference>
<reference evidence="10" key="1">
    <citation type="submission" date="2017-09" db="EMBL/GenBank/DDBJ databases">
        <title>Bacterial strain isolated from the female urinary microbiota.</title>
        <authorList>
            <person name="Thomas-White K."/>
            <person name="Kumar N."/>
            <person name="Forster S."/>
            <person name="Putonti C."/>
            <person name="Lawley T."/>
            <person name="Wolfe A.J."/>
        </authorList>
    </citation>
    <scope>NUCLEOTIDE SEQUENCE [LARGE SCALE GENOMIC DNA]</scope>
    <source>
        <strain evidence="10">UMB0959</strain>
    </source>
</reference>
<comment type="similarity">
    <text evidence="2">Belongs to the SELO family.</text>
</comment>
<keyword evidence="7" id="KW-0067">ATP-binding</keyword>
<comment type="cofactor">
    <cofactor evidence="1">
        <name>Mg(2+)</name>
        <dbReference type="ChEBI" id="CHEBI:18420"/>
    </cofactor>
</comment>
<evidence type="ECO:0000313" key="10">
    <source>
        <dbReference type="Proteomes" id="UP000243626"/>
    </source>
</evidence>
<keyword evidence="3" id="KW-0808">Transferase</keyword>
<evidence type="ECO:0000256" key="8">
    <source>
        <dbReference type="ARBA" id="ARBA00022842"/>
    </source>
</evidence>
<dbReference type="AlphaFoldDB" id="A0AAF0YJ59"/>
<protein>
    <submittedName>
        <fullName evidence="9">Protein adenylyltransferase SelO family protein</fullName>
    </submittedName>
</protein>
<name>A0AAF0YJ59_9STAP</name>
<dbReference type="KEGG" id="nmy:CJ229_000960"/>
<evidence type="ECO:0000256" key="3">
    <source>
        <dbReference type="ARBA" id="ARBA00022679"/>
    </source>
</evidence>
<dbReference type="Pfam" id="PF02696">
    <property type="entry name" value="SelO"/>
    <property type="match status" value="1"/>
</dbReference>
<dbReference type="EMBL" id="CP136964">
    <property type="protein sequence ID" value="WOS96345.1"/>
    <property type="molecule type" value="Genomic_DNA"/>
</dbReference>
<dbReference type="GO" id="GO:0046872">
    <property type="term" value="F:metal ion binding"/>
    <property type="evidence" value="ECO:0007669"/>
    <property type="project" value="UniProtKB-KW"/>
</dbReference>
<evidence type="ECO:0000256" key="7">
    <source>
        <dbReference type="ARBA" id="ARBA00022840"/>
    </source>
</evidence>
<accession>A0AAF0YJ59</accession>
<evidence type="ECO:0000256" key="2">
    <source>
        <dbReference type="ARBA" id="ARBA00009747"/>
    </source>
</evidence>
<dbReference type="PANTHER" id="PTHR32057:SF14">
    <property type="entry name" value="PROTEIN ADENYLYLTRANSFERASE SELO, MITOCHONDRIAL"/>
    <property type="match status" value="1"/>
</dbReference>
<proteinExistence type="inferred from homology"/>
<keyword evidence="8" id="KW-0460">Magnesium</keyword>
<dbReference type="GO" id="GO:0005524">
    <property type="term" value="F:ATP binding"/>
    <property type="evidence" value="ECO:0007669"/>
    <property type="project" value="UniProtKB-KW"/>
</dbReference>
<keyword evidence="6" id="KW-0547">Nucleotide-binding</keyword>